<dbReference type="AlphaFoldDB" id="C3U0P9"/>
<feature type="compositionally biased region" description="Low complexity" evidence="1">
    <location>
        <begin position="74"/>
        <end position="84"/>
    </location>
</feature>
<accession>C3U0P9</accession>
<proteinExistence type="predicted"/>
<protein>
    <submittedName>
        <fullName evidence="2">Uncharacterized protein</fullName>
    </submittedName>
</protein>
<feature type="compositionally biased region" description="Low complexity" evidence="1">
    <location>
        <begin position="39"/>
        <end position="64"/>
    </location>
</feature>
<sequence length="165" mass="16998">MTVTEKNVVPVKTAAADVPQVAAPAVLVKPVVAKPVVAKTATRKPVATKSTAAKPAAKAAPKSAPKAKKPAAPKPATKPVVAKPAKAKKPKMVRDSFTMPKPEYVVMDTLKLRAAKLTVSVKKTELLRAGIKALAAMADAAFLAAVQAVPNLKTGRPAKSKAKAN</sequence>
<evidence type="ECO:0000313" key="2">
    <source>
        <dbReference type="EMBL" id="ACL37089.1"/>
    </source>
</evidence>
<organism evidence="2">
    <name type="scientific">uncultured bacterium fCS1</name>
    <dbReference type="NCBI Taxonomy" id="585280"/>
    <lineage>
        <taxon>Bacteria</taxon>
        <taxon>environmental samples</taxon>
    </lineage>
</organism>
<feature type="region of interest" description="Disordered" evidence="1">
    <location>
        <begin position="39"/>
        <end position="94"/>
    </location>
</feature>
<evidence type="ECO:0000256" key="1">
    <source>
        <dbReference type="SAM" id="MobiDB-lite"/>
    </source>
</evidence>
<reference evidence="2" key="1">
    <citation type="journal article" date="2009" name="Appl. Environ. Microbiol.">
        <title>Rapid identification of genes encoding DNA polymerases by function-based screening of metagenomic libraries derived from glacial ice.</title>
        <authorList>
            <person name="Simon C."/>
            <person name="Herath J."/>
            <person name="Rockstroh S."/>
            <person name="Daniel R."/>
        </authorList>
    </citation>
    <scope>NUCLEOTIDE SEQUENCE</scope>
</reference>
<dbReference type="EMBL" id="FJ384795">
    <property type="protein sequence ID" value="ACL37089.1"/>
    <property type="molecule type" value="Genomic_DNA"/>
</dbReference>
<name>C3U0P9_9BACT</name>